<keyword evidence="3 5" id="KW-1133">Transmembrane helix</keyword>
<feature type="domain" description="ABC transmembrane type-2" evidence="6">
    <location>
        <begin position="44"/>
        <end position="273"/>
    </location>
</feature>
<keyword evidence="5" id="KW-1003">Cell membrane</keyword>
<organism evidence="7 8">
    <name type="scientific">Paracoccus fontiphilus</name>
    <dbReference type="NCBI Taxonomy" id="1815556"/>
    <lineage>
        <taxon>Bacteria</taxon>
        <taxon>Pseudomonadati</taxon>
        <taxon>Pseudomonadota</taxon>
        <taxon>Alphaproteobacteria</taxon>
        <taxon>Rhodobacterales</taxon>
        <taxon>Paracoccaceae</taxon>
        <taxon>Paracoccus</taxon>
    </lineage>
</organism>
<comment type="caution">
    <text evidence="7">The sequence shown here is derived from an EMBL/GenBank/DDBJ whole genome shotgun (WGS) entry which is preliminary data.</text>
</comment>
<evidence type="ECO:0000256" key="5">
    <source>
        <dbReference type="RuleBase" id="RU361157"/>
    </source>
</evidence>
<dbReference type="PROSITE" id="PS51012">
    <property type="entry name" value="ABC_TM2"/>
    <property type="match status" value="1"/>
</dbReference>
<protein>
    <recommendedName>
        <fullName evidence="5">Transport permease protein</fullName>
    </recommendedName>
</protein>
<name>A0ABV7IE99_9RHOB</name>
<dbReference type="PANTHER" id="PTHR43332">
    <property type="entry name" value="INNER MEMBRANE TRANSPORT PERMEASE YADH-RELATED"/>
    <property type="match status" value="1"/>
</dbReference>
<evidence type="ECO:0000256" key="4">
    <source>
        <dbReference type="ARBA" id="ARBA00023136"/>
    </source>
</evidence>
<feature type="transmembrane region" description="Helical" evidence="5">
    <location>
        <begin position="248"/>
        <end position="267"/>
    </location>
</feature>
<gene>
    <name evidence="7" type="ORF">ACFOD7_04530</name>
</gene>
<dbReference type="Pfam" id="PF01061">
    <property type="entry name" value="ABC2_membrane"/>
    <property type="match status" value="1"/>
</dbReference>
<sequence length="278" mass="29604">MPPTIRPQGPATPDLHAMGVRRFGRVNWLGLQTLALREVMRFMAVWQQTIFAPLMTAALFVLIFALALGQGRGAVMGLPYLVFLGPGILMMTVIQNAFANTSSSITAAKVQGNIVDTLMPPLSAGELLAGYLAGSVVRAGLVGTVIGTGMILVTGQGISHPGWTLAFVALAALLLGGLGILAGILAQKFDQMAAITNFVITPLSFLSGTFYSVDALPEPFRTLSHWNPVFYLIDGARYGVTGVSDAPVWRGLLICAGCVAAVLWLAWRWLKTGYRMKA</sequence>
<evidence type="ECO:0000256" key="3">
    <source>
        <dbReference type="ARBA" id="ARBA00022989"/>
    </source>
</evidence>
<dbReference type="InterPro" id="IPR052522">
    <property type="entry name" value="ABC-2_transport_permease"/>
</dbReference>
<dbReference type="InterPro" id="IPR013525">
    <property type="entry name" value="ABC2_TM"/>
</dbReference>
<dbReference type="InterPro" id="IPR047817">
    <property type="entry name" value="ABC2_TM_bact-type"/>
</dbReference>
<comment type="similarity">
    <text evidence="5">Belongs to the ABC-2 integral membrane protein family.</text>
</comment>
<evidence type="ECO:0000256" key="1">
    <source>
        <dbReference type="ARBA" id="ARBA00004141"/>
    </source>
</evidence>
<reference evidence="8" key="1">
    <citation type="journal article" date="2019" name="Int. J. Syst. Evol. Microbiol.">
        <title>The Global Catalogue of Microorganisms (GCM) 10K type strain sequencing project: providing services to taxonomists for standard genome sequencing and annotation.</title>
        <authorList>
            <consortium name="The Broad Institute Genomics Platform"/>
            <consortium name="The Broad Institute Genome Sequencing Center for Infectious Disease"/>
            <person name="Wu L."/>
            <person name="Ma J."/>
        </authorList>
    </citation>
    <scope>NUCLEOTIDE SEQUENCE [LARGE SCALE GENOMIC DNA]</scope>
    <source>
        <strain evidence="8">KCTC 52239</strain>
    </source>
</reference>
<evidence type="ECO:0000259" key="6">
    <source>
        <dbReference type="PROSITE" id="PS51012"/>
    </source>
</evidence>
<dbReference type="PRINTS" id="PR00164">
    <property type="entry name" value="ABC2TRNSPORT"/>
</dbReference>
<keyword evidence="8" id="KW-1185">Reference proteome</keyword>
<evidence type="ECO:0000313" key="8">
    <source>
        <dbReference type="Proteomes" id="UP001595557"/>
    </source>
</evidence>
<dbReference type="PANTHER" id="PTHR43332:SF2">
    <property type="entry name" value="INNER MEMBRANE TRANSPORT PERMEASE YADH"/>
    <property type="match status" value="1"/>
</dbReference>
<feature type="transmembrane region" description="Helical" evidence="5">
    <location>
        <begin position="193"/>
        <end position="213"/>
    </location>
</feature>
<feature type="transmembrane region" description="Helical" evidence="5">
    <location>
        <begin position="50"/>
        <end position="68"/>
    </location>
</feature>
<keyword evidence="5" id="KW-0813">Transport</keyword>
<dbReference type="RefSeq" id="WP_242690099.1">
    <property type="nucleotide sequence ID" value="NZ_JAFNAW010000019.1"/>
</dbReference>
<comment type="subcellular location">
    <subcellularLocation>
        <location evidence="5">Cell inner membrane</location>
        <topology evidence="5">Multi-pass membrane protein</topology>
    </subcellularLocation>
    <subcellularLocation>
        <location evidence="1">Membrane</location>
        <topology evidence="1">Multi-pass membrane protein</topology>
    </subcellularLocation>
</comment>
<accession>A0ABV7IE99</accession>
<dbReference type="PIRSF" id="PIRSF006648">
    <property type="entry name" value="DrrB"/>
    <property type="match status" value="1"/>
</dbReference>
<keyword evidence="2 5" id="KW-0812">Transmembrane</keyword>
<keyword evidence="4 5" id="KW-0472">Membrane</keyword>
<proteinExistence type="inferred from homology"/>
<dbReference type="Proteomes" id="UP001595557">
    <property type="component" value="Unassembled WGS sequence"/>
</dbReference>
<feature type="transmembrane region" description="Helical" evidence="5">
    <location>
        <begin position="165"/>
        <end position="186"/>
    </location>
</feature>
<feature type="transmembrane region" description="Helical" evidence="5">
    <location>
        <begin position="80"/>
        <end position="99"/>
    </location>
</feature>
<evidence type="ECO:0000313" key="7">
    <source>
        <dbReference type="EMBL" id="MFC3167310.1"/>
    </source>
</evidence>
<feature type="transmembrane region" description="Helical" evidence="5">
    <location>
        <begin position="128"/>
        <end position="153"/>
    </location>
</feature>
<dbReference type="EMBL" id="JBHRTE010000022">
    <property type="protein sequence ID" value="MFC3167310.1"/>
    <property type="molecule type" value="Genomic_DNA"/>
</dbReference>
<evidence type="ECO:0000256" key="2">
    <source>
        <dbReference type="ARBA" id="ARBA00022692"/>
    </source>
</evidence>
<dbReference type="InterPro" id="IPR000412">
    <property type="entry name" value="ABC_2_transport"/>
</dbReference>